<evidence type="ECO:0000313" key="3">
    <source>
        <dbReference type="Proteomes" id="UP000323067"/>
    </source>
</evidence>
<name>A0A2H4SLT0_CORMI</name>
<dbReference type="OrthoDB" id="3852249at2759"/>
<accession>A0A2H4SLT0</accession>
<dbReference type="InterPro" id="IPR046486">
    <property type="entry name" value="DUF6579"/>
</dbReference>
<keyword evidence="1" id="KW-1133">Transmembrane helix</keyword>
<sequence length="352" mass="39116">MWEFIYSVSISLYLVGNYVEWRDSIFTLTHDASSLWLWLSSGRRAGTLLASTAAAKGAHADHNSTTMWMPPGSSEMKLRTKALFALGPVAAHPYQTYQGTQVHNHLRYMTGPLPVLPEALVSMHLHTPLSFARIVRDFVALKCSENDGDECGHRFFVFHPDTSWMGAFQRLHEVEGPLAPEFAGVSHNLFVLARWMLCERVTLVQTLGDAGRRVRFHVLVPTTETLVIPQPFCFVEALAPLTIEGPISKGYPLVWLALAPGSATVLRDVGAIPPPCPDLAEAKAFVAMCLLWLATSPLLVALCRLLCFVHLPFYVALALSLLFHGFALNVTLWLKRQVSAYYMREDTPIMLG</sequence>
<dbReference type="VEuPathDB" id="FungiDB:CCM_01303"/>
<feature type="transmembrane region" description="Helical" evidence="1">
    <location>
        <begin position="284"/>
        <end position="306"/>
    </location>
</feature>
<evidence type="ECO:0000256" key="1">
    <source>
        <dbReference type="SAM" id="Phobius"/>
    </source>
</evidence>
<dbReference type="VEuPathDB" id="FungiDB:A9K55_005024"/>
<dbReference type="Pfam" id="PF20219">
    <property type="entry name" value="DUF6579"/>
    <property type="match status" value="1"/>
</dbReference>
<feature type="transmembrane region" description="Helical" evidence="1">
    <location>
        <begin position="313"/>
        <end position="334"/>
    </location>
</feature>
<keyword evidence="1" id="KW-0812">Transmembrane</keyword>
<keyword evidence="1" id="KW-0472">Membrane</keyword>
<organism evidence="2 3">
    <name type="scientific">Cordyceps militaris</name>
    <name type="common">Caterpillar fungus</name>
    <name type="synonym">Clavaria militaris</name>
    <dbReference type="NCBI Taxonomy" id="73501"/>
    <lineage>
        <taxon>Eukaryota</taxon>
        <taxon>Fungi</taxon>
        <taxon>Dikarya</taxon>
        <taxon>Ascomycota</taxon>
        <taxon>Pezizomycotina</taxon>
        <taxon>Sordariomycetes</taxon>
        <taxon>Hypocreomycetidae</taxon>
        <taxon>Hypocreales</taxon>
        <taxon>Cordycipitaceae</taxon>
        <taxon>Cordyceps</taxon>
    </lineage>
</organism>
<proteinExistence type="predicted"/>
<reference evidence="2 3" key="1">
    <citation type="journal article" date="2017" name="BMC Genomics">
        <title>Chromosome level assembly and secondary metabolite potential of the parasitic fungus Cordyceps militaris.</title>
        <authorList>
            <person name="Kramer G.J."/>
            <person name="Nodwell J.R."/>
        </authorList>
    </citation>
    <scope>NUCLEOTIDE SEQUENCE [LARGE SCALE GENOMIC DNA]</scope>
    <source>
        <strain evidence="2 3">ATCC 34164</strain>
    </source>
</reference>
<dbReference type="EMBL" id="CP023325">
    <property type="protein sequence ID" value="ATY64061.1"/>
    <property type="molecule type" value="Genomic_DNA"/>
</dbReference>
<evidence type="ECO:0000313" key="2">
    <source>
        <dbReference type="EMBL" id="ATY64061.1"/>
    </source>
</evidence>
<protein>
    <submittedName>
        <fullName evidence="2">Uncharacterized protein</fullName>
    </submittedName>
</protein>
<dbReference type="AlphaFoldDB" id="A0A2H4SLT0"/>
<gene>
    <name evidence="2" type="ORF">A9K55_005024</name>
</gene>
<dbReference type="Proteomes" id="UP000323067">
    <property type="component" value="Chromosome v"/>
</dbReference>